<protein>
    <submittedName>
        <fullName evidence="8">DedA</fullName>
    </submittedName>
</protein>
<dbReference type="GO" id="GO:0005886">
    <property type="term" value="C:plasma membrane"/>
    <property type="evidence" value="ECO:0007669"/>
    <property type="project" value="UniProtKB-SubCell"/>
</dbReference>
<evidence type="ECO:0000259" key="7">
    <source>
        <dbReference type="Pfam" id="PF09335"/>
    </source>
</evidence>
<feature type="transmembrane region" description="Helical" evidence="6">
    <location>
        <begin position="14"/>
        <end position="37"/>
    </location>
</feature>
<proteinExistence type="predicted"/>
<dbReference type="Proteomes" id="UP000034368">
    <property type="component" value="Unassembled WGS sequence"/>
</dbReference>
<gene>
    <name evidence="8" type="ORF">UW90_C0013G0008</name>
</gene>
<feature type="transmembrane region" description="Helical" evidence="6">
    <location>
        <begin position="132"/>
        <end position="153"/>
    </location>
</feature>
<keyword evidence="5 6" id="KW-0472">Membrane</keyword>
<evidence type="ECO:0000256" key="1">
    <source>
        <dbReference type="ARBA" id="ARBA00004651"/>
    </source>
</evidence>
<feature type="domain" description="VTT" evidence="7">
    <location>
        <begin position="29"/>
        <end position="147"/>
    </location>
</feature>
<evidence type="ECO:0000256" key="4">
    <source>
        <dbReference type="ARBA" id="ARBA00022989"/>
    </source>
</evidence>
<evidence type="ECO:0000313" key="9">
    <source>
        <dbReference type="Proteomes" id="UP000034368"/>
    </source>
</evidence>
<dbReference type="PANTHER" id="PTHR42709:SF6">
    <property type="entry name" value="UNDECAPRENYL PHOSPHATE TRANSPORTER A"/>
    <property type="match status" value="1"/>
</dbReference>
<evidence type="ECO:0000256" key="5">
    <source>
        <dbReference type="ARBA" id="ARBA00023136"/>
    </source>
</evidence>
<dbReference type="AlphaFoldDB" id="A0A0G1L1Y6"/>
<name>A0A0G1L1Y6_9BACT</name>
<dbReference type="EMBL" id="LCKD01000013">
    <property type="protein sequence ID" value="KKT89813.1"/>
    <property type="molecule type" value="Genomic_DNA"/>
</dbReference>
<dbReference type="InterPro" id="IPR051311">
    <property type="entry name" value="DedA_domain"/>
</dbReference>
<evidence type="ECO:0000256" key="6">
    <source>
        <dbReference type="SAM" id="Phobius"/>
    </source>
</evidence>
<evidence type="ECO:0000256" key="3">
    <source>
        <dbReference type="ARBA" id="ARBA00022692"/>
    </source>
</evidence>
<organism evidence="8 9">
    <name type="scientific">Candidatus Yanofskybacteria bacterium GW2011_GWB1_45_11</name>
    <dbReference type="NCBI Taxonomy" id="1619026"/>
    <lineage>
        <taxon>Bacteria</taxon>
        <taxon>Candidatus Yanofskyibacteriota</taxon>
    </lineage>
</organism>
<keyword evidence="3 6" id="KW-0812">Transmembrane</keyword>
<dbReference type="PANTHER" id="PTHR42709">
    <property type="entry name" value="ALKALINE PHOSPHATASE LIKE PROTEIN"/>
    <property type="match status" value="1"/>
</dbReference>
<keyword evidence="2" id="KW-1003">Cell membrane</keyword>
<feature type="transmembrane region" description="Helical" evidence="6">
    <location>
        <begin position="159"/>
        <end position="177"/>
    </location>
</feature>
<accession>A0A0G1L1Y6</accession>
<comment type="subcellular location">
    <subcellularLocation>
        <location evidence="1">Cell membrane</location>
        <topology evidence="1">Multi-pass membrane protein</topology>
    </subcellularLocation>
</comment>
<evidence type="ECO:0000313" key="8">
    <source>
        <dbReference type="EMBL" id="KKT89813.1"/>
    </source>
</evidence>
<reference evidence="8 9" key="1">
    <citation type="journal article" date="2015" name="Nature">
        <title>rRNA introns, odd ribosomes, and small enigmatic genomes across a large radiation of phyla.</title>
        <authorList>
            <person name="Brown C.T."/>
            <person name="Hug L.A."/>
            <person name="Thomas B.C."/>
            <person name="Sharon I."/>
            <person name="Castelle C.J."/>
            <person name="Singh A."/>
            <person name="Wilkins M.J."/>
            <person name="Williams K.H."/>
            <person name="Banfield J.F."/>
        </authorList>
    </citation>
    <scope>NUCLEOTIDE SEQUENCE [LARGE SCALE GENOMIC DNA]</scope>
</reference>
<dbReference type="Pfam" id="PF09335">
    <property type="entry name" value="VTT_dom"/>
    <property type="match status" value="1"/>
</dbReference>
<keyword evidence="4 6" id="KW-1133">Transmembrane helix</keyword>
<evidence type="ECO:0000256" key="2">
    <source>
        <dbReference type="ARBA" id="ARBA00022475"/>
    </source>
</evidence>
<sequence length="190" mass="22076">MFSTILYFITTHQLLGYLVIFLGMILEGDIILFTAAFLTHYGFFDPVKIIFVVVAGVILGDIIWYYLGIFAVKYPRINKWLDRITHRVDSHLEKSPFKTLFFSKFIYGLHHPILMRIGSKKMGLKKYLKSDIIASLIWIVIIAVLGYLFGASFFLVKKYIRYAELLFLAGVIIFFLFEKGLVSRKLEEKI</sequence>
<comment type="caution">
    <text evidence="8">The sequence shown here is derived from an EMBL/GenBank/DDBJ whole genome shotgun (WGS) entry which is preliminary data.</text>
</comment>
<dbReference type="InterPro" id="IPR032816">
    <property type="entry name" value="VTT_dom"/>
</dbReference>
<feature type="transmembrane region" description="Helical" evidence="6">
    <location>
        <begin position="49"/>
        <end position="72"/>
    </location>
</feature>